<dbReference type="AlphaFoldDB" id="A6DM83"/>
<keyword evidence="2" id="KW-1185">Reference proteome</keyword>
<protein>
    <submittedName>
        <fullName evidence="1">Uncharacterized protein</fullName>
    </submittedName>
</protein>
<proteinExistence type="predicted"/>
<dbReference type="EMBL" id="ABCK01000010">
    <property type="protein sequence ID" value="EDM27381.1"/>
    <property type="molecule type" value="Genomic_DNA"/>
</dbReference>
<gene>
    <name evidence="1" type="ORF">LNTAR_21745</name>
</gene>
<name>A6DM83_9BACT</name>
<sequence length="180" mass="21155">MRTPLTKKTQIVIAIFILLLFGLSLKFKYSESNIKDFKKTWANTYLKKFFNINQVNSRKQFQLTDSMMGRTYCALKGSATVKSEKSLESFIKKLSSQKVNKIEVLNDKQLILHFVQREVHFFYPNAKSLRNQIMNRAQGYVYYFYVNEGAPILIFKSDETTFKIKSYFPWNNTVLEKGKP</sequence>
<evidence type="ECO:0000313" key="1">
    <source>
        <dbReference type="EMBL" id="EDM27381.1"/>
    </source>
</evidence>
<organism evidence="1 2">
    <name type="scientific">Lentisphaera araneosa HTCC2155</name>
    <dbReference type="NCBI Taxonomy" id="313628"/>
    <lineage>
        <taxon>Bacteria</taxon>
        <taxon>Pseudomonadati</taxon>
        <taxon>Lentisphaerota</taxon>
        <taxon>Lentisphaeria</taxon>
        <taxon>Lentisphaerales</taxon>
        <taxon>Lentisphaeraceae</taxon>
        <taxon>Lentisphaera</taxon>
    </lineage>
</organism>
<reference evidence="1 2" key="1">
    <citation type="journal article" date="2010" name="J. Bacteriol.">
        <title>Genome sequence of Lentisphaera araneosa HTCC2155T, the type species of the order Lentisphaerales in the phylum Lentisphaerae.</title>
        <authorList>
            <person name="Thrash J.C."/>
            <person name="Cho J.C."/>
            <person name="Vergin K.L."/>
            <person name="Morris R.M."/>
            <person name="Giovannoni S.J."/>
        </authorList>
    </citation>
    <scope>NUCLEOTIDE SEQUENCE [LARGE SCALE GENOMIC DNA]</scope>
    <source>
        <strain evidence="1 2">HTCC2155</strain>
    </source>
</reference>
<dbReference type="Proteomes" id="UP000004947">
    <property type="component" value="Unassembled WGS sequence"/>
</dbReference>
<comment type="caution">
    <text evidence="1">The sequence shown here is derived from an EMBL/GenBank/DDBJ whole genome shotgun (WGS) entry which is preliminary data.</text>
</comment>
<evidence type="ECO:0000313" key="2">
    <source>
        <dbReference type="Proteomes" id="UP000004947"/>
    </source>
</evidence>
<accession>A6DM83</accession>